<evidence type="ECO:0000313" key="2">
    <source>
        <dbReference type="Proteomes" id="UP000501076"/>
    </source>
</evidence>
<dbReference type="EMBL" id="CP045267">
    <property type="protein sequence ID" value="QJX74671.1"/>
    <property type="molecule type" value="Genomic_DNA"/>
</dbReference>
<dbReference type="SUPFAM" id="SSF55874">
    <property type="entry name" value="ATPase domain of HSP90 chaperone/DNA topoisomerase II/histidine kinase"/>
    <property type="match status" value="1"/>
</dbReference>
<name>A0A6M6DJ61_PRIMG</name>
<dbReference type="InterPro" id="IPR036890">
    <property type="entry name" value="HATPase_C_sf"/>
</dbReference>
<keyword evidence="1" id="KW-0614">Plasmid</keyword>
<sequence length="75" mass="8709">MDLNNVQVKNLCNHTFLTCDKIHKKEEIKNLLRSSIKAIQHNKGKVIVKTRIGHETIYIKVEDNRNGILQLICLE</sequence>
<protein>
    <submittedName>
        <fullName evidence="1">Uncharacterized protein</fullName>
    </submittedName>
</protein>
<dbReference type="Proteomes" id="UP000501076">
    <property type="component" value="Plasmid pFDU301E"/>
</dbReference>
<dbReference type="AlphaFoldDB" id="A0A6M6DJ61"/>
<accession>A0A6M6DJ61</accession>
<dbReference type="RefSeq" id="WP_171776393.1">
    <property type="nucleotide sequence ID" value="NZ_CP045267.1"/>
</dbReference>
<reference evidence="1 2" key="1">
    <citation type="submission" date="2019-10" db="EMBL/GenBank/DDBJ databases">
        <title>Complete genome sequences for adaption low water activity.</title>
        <authorList>
            <person name="Zhao L."/>
            <person name="Zhong J."/>
        </authorList>
    </citation>
    <scope>NUCLEOTIDE SEQUENCE [LARGE SCALE GENOMIC DNA]</scope>
    <source>
        <strain evidence="1 2">FDU301</strain>
        <plasmid evidence="2">pfdu301e</plasmid>
    </source>
</reference>
<organism evidence="1 2">
    <name type="scientific">Priestia megaterium</name>
    <name type="common">Bacillus megaterium</name>
    <dbReference type="NCBI Taxonomy" id="1404"/>
    <lineage>
        <taxon>Bacteria</taxon>
        <taxon>Bacillati</taxon>
        <taxon>Bacillota</taxon>
        <taxon>Bacilli</taxon>
        <taxon>Bacillales</taxon>
        <taxon>Bacillaceae</taxon>
        <taxon>Priestia</taxon>
    </lineage>
</organism>
<geneLocation type="plasmid" evidence="2">
    <name>pfdu301e</name>
</geneLocation>
<evidence type="ECO:0000313" key="1">
    <source>
        <dbReference type="EMBL" id="QJX74671.1"/>
    </source>
</evidence>
<gene>
    <name evidence="1" type="ORF">FDZ14_00200</name>
</gene>
<proteinExistence type="predicted"/>